<reference evidence="3" key="5">
    <citation type="submission" date="2015-06" db="UniProtKB">
        <authorList>
            <consortium name="EnsemblFungi"/>
        </authorList>
    </citation>
    <scope>IDENTIFICATION</scope>
    <source>
        <strain evidence="3">ATCC 64411</strain>
    </source>
</reference>
<accession>A0A0C4DME5</accession>
<organism evidence="3 4">
    <name type="scientific">Magnaporthiopsis poae (strain ATCC 64411 / 73-15)</name>
    <name type="common">Kentucky bluegrass fungus</name>
    <name type="synonym">Magnaporthe poae</name>
    <dbReference type="NCBI Taxonomy" id="644358"/>
    <lineage>
        <taxon>Eukaryota</taxon>
        <taxon>Fungi</taxon>
        <taxon>Dikarya</taxon>
        <taxon>Ascomycota</taxon>
        <taxon>Pezizomycotina</taxon>
        <taxon>Sordariomycetes</taxon>
        <taxon>Sordariomycetidae</taxon>
        <taxon>Magnaporthales</taxon>
        <taxon>Magnaporthaceae</taxon>
        <taxon>Magnaporthiopsis</taxon>
    </lineage>
</organism>
<reference evidence="2" key="1">
    <citation type="submission" date="2010-05" db="EMBL/GenBank/DDBJ databases">
        <title>The Genome Sequence of Magnaporthe poae strain ATCC 64411.</title>
        <authorList>
            <consortium name="The Broad Institute Genome Sequencing Platform"/>
            <consortium name="Broad Institute Genome Sequencing Center for Infectious Disease"/>
            <person name="Ma L.-J."/>
            <person name="Dead R."/>
            <person name="Young S."/>
            <person name="Zeng Q."/>
            <person name="Koehrsen M."/>
            <person name="Alvarado L."/>
            <person name="Berlin A."/>
            <person name="Chapman S.B."/>
            <person name="Chen Z."/>
            <person name="Freedman E."/>
            <person name="Gellesch M."/>
            <person name="Goldberg J."/>
            <person name="Griggs A."/>
            <person name="Gujja S."/>
            <person name="Heilman E.R."/>
            <person name="Heiman D."/>
            <person name="Hepburn T."/>
            <person name="Howarth C."/>
            <person name="Jen D."/>
            <person name="Larson L."/>
            <person name="Mehta T."/>
            <person name="Neiman D."/>
            <person name="Pearson M."/>
            <person name="Roberts A."/>
            <person name="Saif S."/>
            <person name="Shea T."/>
            <person name="Shenoy N."/>
            <person name="Sisk P."/>
            <person name="Stolte C."/>
            <person name="Sykes S."/>
            <person name="Walk T."/>
            <person name="White J."/>
            <person name="Yandava C."/>
            <person name="Haas B."/>
            <person name="Nusbaum C."/>
            <person name="Birren B."/>
        </authorList>
    </citation>
    <scope>NUCLEOTIDE SEQUENCE</scope>
    <source>
        <strain evidence="2">ATCC 64411</strain>
    </source>
</reference>
<evidence type="ECO:0000259" key="1">
    <source>
        <dbReference type="Pfam" id="PF00082"/>
    </source>
</evidence>
<dbReference type="InterPro" id="IPR036852">
    <property type="entry name" value="Peptidase_S8/S53_dom_sf"/>
</dbReference>
<dbReference type="OrthoDB" id="5093543at2759"/>
<protein>
    <recommendedName>
        <fullName evidence="1">Peptidase S8/S53 domain-containing protein</fullName>
    </recommendedName>
</protein>
<dbReference type="Gene3D" id="3.40.50.200">
    <property type="entry name" value="Peptidase S8/S53 domain"/>
    <property type="match status" value="1"/>
</dbReference>
<dbReference type="eggNOG" id="ENOG502S098">
    <property type="taxonomic scope" value="Eukaryota"/>
</dbReference>
<sequence>MLALLVSVDAHECRPGPALQRAPSLKIGVSPTELARPFDLRRIVRELIKARPRVLVDFEDDSGQTPFQARLASLQRNPDIEDVDARQDRKREIQRNKLIDKDEILSYMREYIGTFSRADAVKALYKVGGERVHEFDLSGLPRPIIDPDYLKGLQKVLWFEGLLKYVALPRLVFEADEGQGVMESNADGSAGQGQGNKILTVYASHLQLAEGSRCQLGLEGDRHRRRGAISFDQVIEECLNGLNVRIWNWFKADLCSDVILKSAKNARDLTLYSPGNNAVLKGWSSPEGLAKLEGLERVHIRVQEGLESPKRLEANVTAFKDALGKLRPDVKCTWEPHRPDSNYNAVFTNRNGENQPQVRPIPSVSKWAKAMGDFAEFLGSARPDPSVRPIKIAVIDDGIDMTLAHFANKIQVGESFYSLTGEMSGRRGAYFVPSGPHGTLMAKAICSVCPKVMFYIAQLEILPGPHGQRSFTAESAIEAIKWAVVQGVDIISMGWSINTSVKIPALHEALQAVEHARIIMFCASIDEGAKASDNAYPARASTSCMKIGACTVDGDKLSWVSEENSKFLLPGDAPISAAGDKDQWSPHRHLLAGSSVATARAAGLAAALLYCDRLIGAPRAKIFLPQSTNFTFQMGPGRGIRNHKEVDLLRSNDKITETFSGLSSGSNHKFPQLWQHLPDIQNLEWDSRAHPTDTNETKPTLDAFMRHLRTLRVGGGEELVQSSSTA</sequence>
<dbReference type="EMBL" id="ADBL01000228">
    <property type="status" value="NOT_ANNOTATED_CDS"/>
    <property type="molecule type" value="Genomic_DNA"/>
</dbReference>
<dbReference type="OMA" id="DEEWISH"/>
<dbReference type="SUPFAM" id="SSF52743">
    <property type="entry name" value="Subtilisin-like"/>
    <property type="match status" value="1"/>
</dbReference>
<dbReference type="EnsemblFungi" id="MAPG_00951T0">
    <property type="protein sequence ID" value="MAPG_00951T0"/>
    <property type="gene ID" value="MAPG_00951"/>
</dbReference>
<dbReference type="AlphaFoldDB" id="A0A0C4DME5"/>
<evidence type="ECO:0000313" key="3">
    <source>
        <dbReference type="EnsemblFungi" id="MAPG_00951T0"/>
    </source>
</evidence>
<dbReference type="VEuPathDB" id="FungiDB:MAPG_00951"/>
<dbReference type="STRING" id="644358.A0A0C4DME5"/>
<keyword evidence="4" id="KW-1185">Reference proteome</keyword>
<dbReference type="Proteomes" id="UP000011715">
    <property type="component" value="Unassembled WGS sequence"/>
</dbReference>
<dbReference type="EMBL" id="GL876966">
    <property type="protein sequence ID" value="KLU81870.1"/>
    <property type="molecule type" value="Genomic_DNA"/>
</dbReference>
<evidence type="ECO:0000313" key="4">
    <source>
        <dbReference type="Proteomes" id="UP000011715"/>
    </source>
</evidence>
<reference evidence="3" key="4">
    <citation type="journal article" date="2015" name="G3 (Bethesda)">
        <title>Genome sequences of three phytopathogenic species of the Magnaporthaceae family of fungi.</title>
        <authorList>
            <person name="Okagaki L.H."/>
            <person name="Nunes C.C."/>
            <person name="Sailsbery J."/>
            <person name="Clay B."/>
            <person name="Brown D."/>
            <person name="John T."/>
            <person name="Oh Y."/>
            <person name="Young N."/>
            <person name="Fitzgerald M."/>
            <person name="Haas B.J."/>
            <person name="Zeng Q."/>
            <person name="Young S."/>
            <person name="Adiconis X."/>
            <person name="Fan L."/>
            <person name="Levin J.Z."/>
            <person name="Mitchell T.K."/>
            <person name="Okubara P.A."/>
            <person name="Farman M.L."/>
            <person name="Kohn L.M."/>
            <person name="Birren B."/>
            <person name="Ma L.-J."/>
            <person name="Dean R.A."/>
        </authorList>
    </citation>
    <scope>NUCLEOTIDE SEQUENCE</scope>
    <source>
        <strain evidence="3">ATCC 64411 / 73-15</strain>
    </source>
</reference>
<reference evidence="4" key="2">
    <citation type="submission" date="2010-05" db="EMBL/GenBank/DDBJ databases">
        <title>The genome sequence of Magnaporthe poae strain ATCC 64411.</title>
        <authorList>
            <person name="Ma L.-J."/>
            <person name="Dead R."/>
            <person name="Young S."/>
            <person name="Zeng Q."/>
            <person name="Koehrsen M."/>
            <person name="Alvarado L."/>
            <person name="Berlin A."/>
            <person name="Chapman S.B."/>
            <person name="Chen Z."/>
            <person name="Freedman E."/>
            <person name="Gellesch M."/>
            <person name="Goldberg J."/>
            <person name="Griggs A."/>
            <person name="Gujja S."/>
            <person name="Heilman E.R."/>
            <person name="Heiman D."/>
            <person name="Hepburn T."/>
            <person name="Howarth C."/>
            <person name="Jen D."/>
            <person name="Larson L."/>
            <person name="Mehta T."/>
            <person name="Neiman D."/>
            <person name="Pearson M."/>
            <person name="Roberts A."/>
            <person name="Saif S."/>
            <person name="Shea T."/>
            <person name="Shenoy N."/>
            <person name="Sisk P."/>
            <person name="Stolte C."/>
            <person name="Sykes S."/>
            <person name="Walk T."/>
            <person name="White J."/>
            <person name="Yandava C."/>
            <person name="Haas B."/>
            <person name="Nusbaum C."/>
            <person name="Birren B."/>
        </authorList>
    </citation>
    <scope>NUCLEOTIDE SEQUENCE [LARGE SCALE GENOMIC DNA]</scope>
    <source>
        <strain evidence="4">ATCC 64411 / 73-15</strain>
    </source>
</reference>
<dbReference type="GO" id="GO:0004252">
    <property type="term" value="F:serine-type endopeptidase activity"/>
    <property type="evidence" value="ECO:0007669"/>
    <property type="project" value="InterPro"/>
</dbReference>
<reference evidence="2" key="3">
    <citation type="submission" date="2011-03" db="EMBL/GenBank/DDBJ databases">
        <title>Annotation of Magnaporthe poae ATCC 64411.</title>
        <authorList>
            <person name="Ma L.-J."/>
            <person name="Dead R."/>
            <person name="Young S.K."/>
            <person name="Zeng Q."/>
            <person name="Gargeya S."/>
            <person name="Fitzgerald M."/>
            <person name="Haas B."/>
            <person name="Abouelleil A."/>
            <person name="Alvarado L."/>
            <person name="Arachchi H.M."/>
            <person name="Berlin A."/>
            <person name="Brown A."/>
            <person name="Chapman S.B."/>
            <person name="Chen Z."/>
            <person name="Dunbar C."/>
            <person name="Freedman E."/>
            <person name="Gearin G."/>
            <person name="Gellesch M."/>
            <person name="Goldberg J."/>
            <person name="Griggs A."/>
            <person name="Gujja S."/>
            <person name="Heiman D."/>
            <person name="Howarth C."/>
            <person name="Larson L."/>
            <person name="Lui A."/>
            <person name="MacDonald P.J.P."/>
            <person name="Mehta T."/>
            <person name="Montmayeur A."/>
            <person name="Murphy C."/>
            <person name="Neiman D."/>
            <person name="Pearson M."/>
            <person name="Priest M."/>
            <person name="Roberts A."/>
            <person name="Saif S."/>
            <person name="Shea T."/>
            <person name="Shenoy N."/>
            <person name="Sisk P."/>
            <person name="Stolte C."/>
            <person name="Sykes S."/>
            <person name="Yandava C."/>
            <person name="Wortman J."/>
            <person name="Nusbaum C."/>
            <person name="Birren B."/>
        </authorList>
    </citation>
    <scope>NUCLEOTIDE SEQUENCE</scope>
    <source>
        <strain evidence="2">ATCC 64411</strain>
    </source>
</reference>
<gene>
    <name evidence="2" type="ORF">MAPG_00951</name>
</gene>
<dbReference type="Pfam" id="PF00082">
    <property type="entry name" value="Peptidase_S8"/>
    <property type="match status" value="1"/>
</dbReference>
<evidence type="ECO:0000313" key="2">
    <source>
        <dbReference type="EMBL" id="KLU81870.1"/>
    </source>
</evidence>
<feature type="domain" description="Peptidase S8/S53" evidence="1">
    <location>
        <begin position="390"/>
        <end position="609"/>
    </location>
</feature>
<name>A0A0C4DME5_MAGP6</name>
<dbReference type="InterPro" id="IPR000209">
    <property type="entry name" value="Peptidase_S8/S53_dom"/>
</dbReference>
<dbReference type="GO" id="GO:0006508">
    <property type="term" value="P:proteolysis"/>
    <property type="evidence" value="ECO:0007669"/>
    <property type="project" value="InterPro"/>
</dbReference>
<proteinExistence type="predicted"/>